<evidence type="ECO:0000313" key="2">
    <source>
        <dbReference type="Proteomes" id="UP000530234"/>
    </source>
</evidence>
<protein>
    <recommendedName>
        <fullName evidence="3">MarR family transcriptional regulator</fullName>
    </recommendedName>
</protein>
<dbReference type="EMBL" id="VKHS01000004">
    <property type="protein sequence ID" value="MBB0228024.1"/>
    <property type="molecule type" value="Genomic_DNA"/>
</dbReference>
<gene>
    <name evidence="1" type="ORF">FOE67_00485</name>
</gene>
<dbReference type="Proteomes" id="UP000530234">
    <property type="component" value="Unassembled WGS sequence"/>
</dbReference>
<accession>A0A7W3XUT2</accession>
<sequence>MLLPGDQLSPLHHHLLRELDLGDLPAPDTSPESYTARGLDPDAVRDVLPFLKWTGLVERPDGDGGTVRLTPLGAATRLDAECDGLAERLGAVVSFADTISRGAAPRLAAHALRCLADGTWTLEQAEAHVRTGGPGGDAS</sequence>
<reference evidence="2" key="1">
    <citation type="submission" date="2019-10" db="EMBL/GenBank/DDBJ databases">
        <title>Streptomyces sp. nov., a novel actinobacterium isolated from alkaline environment.</title>
        <authorList>
            <person name="Golinska P."/>
        </authorList>
    </citation>
    <scope>NUCLEOTIDE SEQUENCE [LARGE SCALE GENOMIC DNA]</scope>
    <source>
        <strain evidence="2">DSM 42108</strain>
    </source>
</reference>
<name>A0A7W3XUT2_9ACTN</name>
<proteinExistence type="predicted"/>
<keyword evidence="2" id="KW-1185">Reference proteome</keyword>
<evidence type="ECO:0000313" key="1">
    <source>
        <dbReference type="EMBL" id="MBB0228024.1"/>
    </source>
</evidence>
<comment type="caution">
    <text evidence="1">The sequence shown here is derived from an EMBL/GenBank/DDBJ whole genome shotgun (WGS) entry which is preliminary data.</text>
</comment>
<evidence type="ECO:0008006" key="3">
    <source>
        <dbReference type="Google" id="ProtNLM"/>
    </source>
</evidence>
<dbReference type="AlphaFoldDB" id="A0A7W3XUT2"/>
<dbReference type="RefSeq" id="WP_182659737.1">
    <property type="nucleotide sequence ID" value="NZ_VKHS01000004.1"/>
</dbReference>
<organism evidence="1 2">
    <name type="scientific">Streptomyces calidiresistens</name>
    <dbReference type="NCBI Taxonomy" id="1485586"/>
    <lineage>
        <taxon>Bacteria</taxon>
        <taxon>Bacillati</taxon>
        <taxon>Actinomycetota</taxon>
        <taxon>Actinomycetes</taxon>
        <taxon>Kitasatosporales</taxon>
        <taxon>Streptomycetaceae</taxon>
        <taxon>Streptomyces</taxon>
    </lineage>
</organism>